<dbReference type="Pfam" id="PF07499">
    <property type="entry name" value="RuvA_C"/>
    <property type="match status" value="1"/>
</dbReference>
<dbReference type="SMART" id="SM00278">
    <property type="entry name" value="HhH1"/>
    <property type="match status" value="2"/>
</dbReference>
<keyword evidence="8" id="KW-0347">Helicase</keyword>
<dbReference type="GO" id="GO:0006310">
    <property type="term" value="P:DNA recombination"/>
    <property type="evidence" value="ECO:0007669"/>
    <property type="project" value="UniProtKB-UniRule"/>
</dbReference>
<gene>
    <name evidence="6" type="primary">ruvA</name>
    <name evidence="8" type="ORF">WN50_19220</name>
</gene>
<dbReference type="RefSeq" id="WP_046280198.1">
    <property type="nucleotide sequence ID" value="NZ_LATL02000090.1"/>
</dbReference>
<dbReference type="Proteomes" id="UP000033607">
    <property type="component" value="Unassembled WGS sequence"/>
</dbReference>
<dbReference type="GO" id="GO:0009378">
    <property type="term" value="F:four-way junction helicase activity"/>
    <property type="evidence" value="ECO:0007669"/>
    <property type="project" value="InterPro"/>
</dbReference>
<dbReference type="InterPro" id="IPR012340">
    <property type="entry name" value="NA-bd_OB-fold"/>
</dbReference>
<comment type="subcellular location">
    <subcellularLocation>
        <location evidence="6">Cytoplasm</location>
    </subcellularLocation>
</comment>
<dbReference type="SUPFAM" id="SSF50249">
    <property type="entry name" value="Nucleic acid-binding proteins"/>
    <property type="match status" value="1"/>
</dbReference>
<feature type="region of interest" description="Domain III" evidence="6">
    <location>
        <begin position="156"/>
        <end position="211"/>
    </location>
</feature>
<comment type="domain">
    <text evidence="6">Has three domains with a flexible linker between the domains II and III and assumes an 'L' shape. Domain III is highly mobile and contacts RuvB.</text>
</comment>
<dbReference type="NCBIfam" id="TIGR00084">
    <property type="entry name" value="ruvA"/>
    <property type="match status" value="1"/>
</dbReference>
<organism evidence="8 9">
    <name type="scientific">Limnoraphis robusta CS-951</name>
    <dbReference type="NCBI Taxonomy" id="1637645"/>
    <lineage>
        <taxon>Bacteria</taxon>
        <taxon>Bacillati</taxon>
        <taxon>Cyanobacteriota</taxon>
        <taxon>Cyanophyceae</taxon>
        <taxon>Oscillatoriophycideae</taxon>
        <taxon>Oscillatoriales</taxon>
        <taxon>Sirenicapillariaceae</taxon>
        <taxon>Limnoraphis</taxon>
    </lineage>
</organism>
<dbReference type="GO" id="GO:0005524">
    <property type="term" value="F:ATP binding"/>
    <property type="evidence" value="ECO:0007669"/>
    <property type="project" value="InterPro"/>
</dbReference>
<protein>
    <recommendedName>
        <fullName evidence="6">Holliday junction branch migration complex subunit RuvA</fullName>
    </recommendedName>
</protein>
<dbReference type="InterPro" id="IPR000085">
    <property type="entry name" value="RuvA"/>
</dbReference>
<dbReference type="InterPro" id="IPR003583">
    <property type="entry name" value="Hlx-hairpin-Hlx_DNA-bd_motif"/>
</dbReference>
<evidence type="ECO:0000313" key="8">
    <source>
        <dbReference type="EMBL" id="KKD36532.1"/>
    </source>
</evidence>
<dbReference type="InterPro" id="IPR036267">
    <property type="entry name" value="RuvA_C_sf"/>
</dbReference>
<evidence type="ECO:0000259" key="7">
    <source>
        <dbReference type="SMART" id="SM00278"/>
    </source>
</evidence>
<keyword evidence="8" id="KW-0547">Nucleotide-binding</keyword>
<evidence type="ECO:0000256" key="5">
    <source>
        <dbReference type="ARBA" id="ARBA00023204"/>
    </source>
</evidence>
<dbReference type="CDD" id="cd14332">
    <property type="entry name" value="UBA_RuvA_C"/>
    <property type="match status" value="1"/>
</dbReference>
<keyword evidence="1 6" id="KW-0963">Cytoplasm</keyword>
<keyword evidence="4 6" id="KW-0233">DNA recombination</keyword>
<proteinExistence type="inferred from homology"/>
<evidence type="ECO:0000256" key="2">
    <source>
        <dbReference type="ARBA" id="ARBA00022763"/>
    </source>
</evidence>
<dbReference type="Gene3D" id="2.40.50.140">
    <property type="entry name" value="Nucleic acid-binding proteins"/>
    <property type="match status" value="1"/>
</dbReference>
<dbReference type="Pfam" id="PF14520">
    <property type="entry name" value="HHH_5"/>
    <property type="match status" value="1"/>
</dbReference>
<dbReference type="GO" id="GO:0005737">
    <property type="term" value="C:cytoplasm"/>
    <property type="evidence" value="ECO:0007669"/>
    <property type="project" value="UniProtKB-SubCell"/>
</dbReference>
<dbReference type="AlphaFoldDB" id="A0A0F5YD23"/>
<feature type="domain" description="Helix-hairpin-helix DNA-binding motif class 1" evidence="7">
    <location>
        <begin position="78"/>
        <end position="97"/>
    </location>
</feature>
<dbReference type="SUPFAM" id="SSF47781">
    <property type="entry name" value="RuvA domain 2-like"/>
    <property type="match status" value="1"/>
</dbReference>
<dbReference type="HAMAP" id="MF_00031">
    <property type="entry name" value="DNA_HJ_migration_RuvA"/>
    <property type="match status" value="1"/>
</dbReference>
<feature type="domain" description="Helix-hairpin-helix DNA-binding motif class 1" evidence="7">
    <location>
        <begin position="113"/>
        <end position="132"/>
    </location>
</feature>
<dbReference type="InterPro" id="IPR011114">
    <property type="entry name" value="RuvA_C"/>
</dbReference>
<keyword evidence="3 6" id="KW-0238">DNA-binding</keyword>
<keyword evidence="8" id="KW-0378">Hydrolase</keyword>
<evidence type="ECO:0000256" key="6">
    <source>
        <dbReference type="HAMAP-Rule" id="MF_00031"/>
    </source>
</evidence>
<dbReference type="GO" id="GO:0006281">
    <property type="term" value="P:DNA repair"/>
    <property type="evidence" value="ECO:0007669"/>
    <property type="project" value="UniProtKB-UniRule"/>
</dbReference>
<accession>A0A0F5YD23</accession>
<evidence type="ECO:0000256" key="1">
    <source>
        <dbReference type="ARBA" id="ARBA00022490"/>
    </source>
</evidence>
<keyword evidence="8" id="KW-0067">ATP-binding</keyword>
<dbReference type="Gene3D" id="1.10.150.20">
    <property type="entry name" value="5' to 3' exonuclease, C-terminal subdomain"/>
    <property type="match status" value="1"/>
</dbReference>
<dbReference type="PATRIC" id="fig|1637645.4.peg.1806"/>
<evidence type="ECO:0000256" key="4">
    <source>
        <dbReference type="ARBA" id="ARBA00023172"/>
    </source>
</evidence>
<comment type="function">
    <text evidence="6">The RuvA-RuvB-RuvC complex processes Holliday junction (HJ) DNA during genetic recombination and DNA repair, while the RuvA-RuvB complex plays an important role in the rescue of blocked DNA replication forks via replication fork reversal (RFR). RuvA specifically binds to HJ cruciform DNA, conferring on it an open structure. The RuvB hexamer acts as an ATP-dependent pump, pulling dsDNA into and through the RuvAB complex. HJ branch migration allows RuvC to scan DNA until it finds its consensus sequence, where it cleaves and resolves the cruciform DNA.</text>
</comment>
<dbReference type="GO" id="GO:0048476">
    <property type="term" value="C:Holliday junction resolvase complex"/>
    <property type="evidence" value="ECO:0007669"/>
    <property type="project" value="UniProtKB-UniRule"/>
</dbReference>
<dbReference type="GO" id="GO:0009379">
    <property type="term" value="C:Holliday junction helicase complex"/>
    <property type="evidence" value="ECO:0007669"/>
    <property type="project" value="InterPro"/>
</dbReference>
<reference evidence="8 9" key="1">
    <citation type="submission" date="2015-06" db="EMBL/GenBank/DDBJ databases">
        <title>Draft genome assembly of filamentous brackish cyanobacterium Limnoraphis robusta strain CS-951.</title>
        <authorList>
            <person name="Willis A."/>
            <person name="Parks M."/>
            <person name="Burford M.A."/>
        </authorList>
    </citation>
    <scope>NUCLEOTIDE SEQUENCE [LARGE SCALE GENOMIC DNA]</scope>
    <source>
        <strain evidence="8 9">CS-951</strain>
    </source>
</reference>
<dbReference type="GO" id="GO:0000400">
    <property type="term" value="F:four-way junction DNA binding"/>
    <property type="evidence" value="ECO:0007669"/>
    <property type="project" value="UniProtKB-UniRule"/>
</dbReference>
<evidence type="ECO:0000313" key="9">
    <source>
        <dbReference type="Proteomes" id="UP000033607"/>
    </source>
</evidence>
<name>A0A0F5YD23_9CYAN</name>
<comment type="similarity">
    <text evidence="6">Belongs to the RuvA family.</text>
</comment>
<evidence type="ECO:0000256" key="3">
    <source>
        <dbReference type="ARBA" id="ARBA00023125"/>
    </source>
</evidence>
<keyword evidence="2 6" id="KW-0227">DNA damage</keyword>
<comment type="caution">
    <text evidence="6">Lacks conserved residue(s) required for the propagation of feature annotation.</text>
</comment>
<keyword evidence="5 6" id="KW-0234">DNA repair</keyword>
<sequence>MIGYLKGTVAAIHKNTNNRVILLIETNNIGYEVQIVPRMITQLPAIGESIQVFTHLQTREDQMVLYGFSAIAERDLFRQLISVSGIGTQLAIALLNTLELQELVQAIVGENTKVLAKTPGVGSKTAQRIALELKTKLAQWRQEAGLTAIVSSGLSVEIQEEIEMTLLALGYTGSEVMQALQALSQEQKLSSQISTEEWIKKAIAWMAQELG</sequence>
<comment type="subunit">
    <text evidence="6">Homotetramer. Forms an RuvA(8)-RuvB(12)-Holliday junction (HJ) complex. HJ DNA is sandwiched between 2 RuvA tetramers; dsDNA enters through RuvA and exits via RuvB. An RuvB hexamer assembles on each DNA strand where it exits the tetramer. Each RuvB hexamer is contacted by two RuvA subunits (via domain III) on 2 adjacent RuvB subunits; this complex drives branch migration. In the full resolvosome a probable DNA-RuvA(4)-RuvB(12)-RuvC(2) complex forms which resolves the HJ.</text>
</comment>
<dbReference type="SUPFAM" id="SSF46929">
    <property type="entry name" value="DNA helicase RuvA subunit, C-terminal domain"/>
    <property type="match status" value="1"/>
</dbReference>
<dbReference type="Pfam" id="PF01330">
    <property type="entry name" value="RuvA_N"/>
    <property type="match status" value="1"/>
</dbReference>
<comment type="caution">
    <text evidence="8">The sequence shown here is derived from an EMBL/GenBank/DDBJ whole genome shotgun (WGS) entry which is preliminary data.</text>
</comment>
<dbReference type="EMBL" id="LATL02000090">
    <property type="protein sequence ID" value="KKD36532.1"/>
    <property type="molecule type" value="Genomic_DNA"/>
</dbReference>
<dbReference type="InterPro" id="IPR013849">
    <property type="entry name" value="DNA_helicase_Holl-junc_RuvA_I"/>
</dbReference>
<dbReference type="OrthoDB" id="5293449at2"/>
<dbReference type="InterPro" id="IPR010994">
    <property type="entry name" value="RuvA_2-like"/>
</dbReference>